<comment type="caution">
    <text evidence="8">The sequence shown here is derived from an EMBL/GenBank/DDBJ whole genome shotgun (WGS) entry which is preliminary data.</text>
</comment>
<dbReference type="InterPro" id="IPR002328">
    <property type="entry name" value="ADH_Zn_CS"/>
</dbReference>
<evidence type="ECO:0000313" key="8">
    <source>
        <dbReference type="EMBL" id="KJK60762.1"/>
    </source>
</evidence>
<dbReference type="GO" id="GO:0008270">
    <property type="term" value="F:zinc ion binding"/>
    <property type="evidence" value="ECO:0007669"/>
    <property type="project" value="InterPro"/>
</dbReference>
<accession>A0A0F0I2A1</accession>
<dbReference type="Gene3D" id="3.40.50.720">
    <property type="entry name" value="NAD(P)-binding Rossmann-like Domain"/>
    <property type="match status" value="1"/>
</dbReference>
<dbReference type="Proteomes" id="UP000033540">
    <property type="component" value="Unassembled WGS sequence"/>
</dbReference>
<keyword evidence="5" id="KW-0560">Oxidoreductase</keyword>
<feature type="domain" description="Enoyl reductase (ER)" evidence="7">
    <location>
        <begin position="15"/>
        <end position="371"/>
    </location>
</feature>
<dbReference type="Gene3D" id="3.90.180.10">
    <property type="entry name" value="Medium-chain alcohol dehydrogenases, catalytic domain"/>
    <property type="match status" value="1"/>
</dbReference>
<comment type="similarity">
    <text evidence="2 6">Belongs to the zinc-containing alcohol dehydrogenase family.</text>
</comment>
<proteinExistence type="inferred from homology"/>
<dbReference type="GO" id="GO:0016491">
    <property type="term" value="F:oxidoreductase activity"/>
    <property type="evidence" value="ECO:0007669"/>
    <property type="project" value="UniProtKB-KW"/>
</dbReference>
<dbReference type="CDD" id="cd08254">
    <property type="entry name" value="hydroxyacyl_CoA_DH"/>
    <property type="match status" value="1"/>
</dbReference>
<dbReference type="InterPro" id="IPR020843">
    <property type="entry name" value="ER"/>
</dbReference>
<dbReference type="PROSITE" id="PS00059">
    <property type="entry name" value="ADH_ZINC"/>
    <property type="match status" value="1"/>
</dbReference>
<dbReference type="InterPro" id="IPR011032">
    <property type="entry name" value="GroES-like_sf"/>
</dbReference>
<evidence type="ECO:0000256" key="5">
    <source>
        <dbReference type="ARBA" id="ARBA00023002"/>
    </source>
</evidence>
<dbReference type="PANTHER" id="PTHR42940:SF8">
    <property type="entry name" value="VACUOLAR PROTEIN SORTING-ASSOCIATED PROTEIN 11"/>
    <property type="match status" value="1"/>
</dbReference>
<dbReference type="InterPro" id="IPR013149">
    <property type="entry name" value="ADH-like_C"/>
</dbReference>
<keyword evidence="3 6" id="KW-0479">Metal-binding</keyword>
<evidence type="ECO:0000256" key="2">
    <source>
        <dbReference type="ARBA" id="ARBA00008072"/>
    </source>
</evidence>
<dbReference type="InterPro" id="IPR013154">
    <property type="entry name" value="ADH-like_N"/>
</dbReference>
<dbReference type="STRING" id="1403190.A0A0F0I2A1"/>
<dbReference type="SMART" id="SM00829">
    <property type="entry name" value="PKS_ER"/>
    <property type="match status" value="1"/>
</dbReference>
<dbReference type="SUPFAM" id="SSF50129">
    <property type="entry name" value="GroES-like"/>
    <property type="match status" value="1"/>
</dbReference>
<evidence type="ECO:0000256" key="3">
    <source>
        <dbReference type="ARBA" id="ARBA00022723"/>
    </source>
</evidence>
<name>A0A0F0I2A1_ASPPU</name>
<protein>
    <submittedName>
        <fullName evidence="8">6-hydroxycyclohex-1-ene-1-carboxyl-CoA dehydrogenase N-benzyl-3-pyrrolidinol dehydrogenase</fullName>
    </submittedName>
</protein>
<evidence type="ECO:0000313" key="9">
    <source>
        <dbReference type="Proteomes" id="UP000033540"/>
    </source>
</evidence>
<dbReference type="PANTHER" id="PTHR42940">
    <property type="entry name" value="ALCOHOL DEHYDROGENASE 1-RELATED"/>
    <property type="match status" value="1"/>
</dbReference>
<dbReference type="EMBL" id="JZEE01000729">
    <property type="protein sequence ID" value="KJK60762.1"/>
    <property type="molecule type" value="Genomic_DNA"/>
</dbReference>
<dbReference type="SUPFAM" id="SSF51735">
    <property type="entry name" value="NAD(P)-binding Rossmann-fold domains"/>
    <property type="match status" value="1"/>
</dbReference>
<gene>
    <name evidence="8" type="ORF">P875_00053037</name>
</gene>
<keyword evidence="4 6" id="KW-0862">Zinc</keyword>
<dbReference type="Pfam" id="PF00107">
    <property type="entry name" value="ADH_zinc_N"/>
    <property type="match status" value="1"/>
</dbReference>
<evidence type="ECO:0000256" key="6">
    <source>
        <dbReference type="RuleBase" id="RU361277"/>
    </source>
</evidence>
<dbReference type="OrthoDB" id="1879366at2759"/>
<dbReference type="AlphaFoldDB" id="A0A0F0I2A1"/>
<dbReference type="InterPro" id="IPR036291">
    <property type="entry name" value="NAD(P)-bd_dom_sf"/>
</dbReference>
<organism evidence="8 9">
    <name type="scientific">Aspergillus parasiticus (strain ATCC 56775 / NRRL 5862 / SRRC 143 / SU-1)</name>
    <dbReference type="NCBI Taxonomy" id="1403190"/>
    <lineage>
        <taxon>Eukaryota</taxon>
        <taxon>Fungi</taxon>
        <taxon>Dikarya</taxon>
        <taxon>Ascomycota</taxon>
        <taxon>Pezizomycotina</taxon>
        <taxon>Eurotiomycetes</taxon>
        <taxon>Eurotiomycetidae</taxon>
        <taxon>Eurotiales</taxon>
        <taxon>Aspergillaceae</taxon>
        <taxon>Aspergillus</taxon>
        <taxon>Aspergillus subgen. Circumdati</taxon>
    </lineage>
</organism>
<evidence type="ECO:0000259" key="7">
    <source>
        <dbReference type="SMART" id="SM00829"/>
    </source>
</evidence>
<sequence length="373" mass="40322">MSIPATMHAWRKYKGNPAPVWEEVPVPSVPPTGLLVKLLASGVCHSDQALLDVEDRPHFNDVYILGHEGCGEILAIGSEVTDNRFKIVSLCSTSPEYRSQLTIAHEYLDSIQGGKVALLAVPGCGLDTCSECSRDLSQLCPAGMHHGIGQDGFYAEYVGIDVRGAVPLPDGVPPEVGAIATDAVTTAYHGIIRRAQVQPHESVFLFGLGGLGFNALQIVHKHIGARVIVSDLRPEKLAAAKELGIPESDIVPPGTSVTEFVAERGVKIDTVLDFVGKHQTFADAQRIVRPGGKVLCIGTLDRVNELDMKNGIRKRLSFIFSYGGQYRDLVDVLNLIAQGVINPKVKTGRLEEFPRVLKELCQGEVEDRVALVP</sequence>
<evidence type="ECO:0000256" key="4">
    <source>
        <dbReference type="ARBA" id="ARBA00022833"/>
    </source>
</evidence>
<dbReference type="Pfam" id="PF08240">
    <property type="entry name" value="ADH_N"/>
    <property type="match status" value="1"/>
</dbReference>
<evidence type="ECO:0000256" key="1">
    <source>
        <dbReference type="ARBA" id="ARBA00001947"/>
    </source>
</evidence>
<comment type="cofactor">
    <cofactor evidence="1 6">
        <name>Zn(2+)</name>
        <dbReference type="ChEBI" id="CHEBI:29105"/>
    </cofactor>
</comment>
<reference evidence="8 9" key="1">
    <citation type="submission" date="2015-02" db="EMBL/GenBank/DDBJ databases">
        <title>Draft genome sequence of Aspergillus parasiticus SU-1.</title>
        <authorList>
            <person name="Yu J."/>
            <person name="Fedorova N."/>
            <person name="Yin Y."/>
            <person name="Losada L."/>
            <person name="Zafar N."/>
            <person name="Taujale R."/>
            <person name="Ehrlich K.C."/>
            <person name="Bhatnagar D."/>
            <person name="Cleveland T.E."/>
            <person name="Bennett J.W."/>
            <person name="Nierman W.C."/>
        </authorList>
    </citation>
    <scope>NUCLEOTIDE SEQUENCE [LARGE SCALE GENOMIC DNA]</scope>
    <source>
        <strain evidence="9">ATCC 56775 / NRRL 5862 / SRRC 143 / SU-1</strain>
    </source>
</reference>